<dbReference type="InterPro" id="IPR001466">
    <property type="entry name" value="Beta-lactam-related"/>
</dbReference>
<keyword evidence="4" id="KW-0378">Hydrolase</keyword>
<dbReference type="EC" id="3.4.11.19" evidence="4"/>
<dbReference type="PANTHER" id="PTHR46825">
    <property type="entry name" value="D-ALANYL-D-ALANINE-CARBOXYPEPTIDASE/ENDOPEPTIDASE AMPH"/>
    <property type="match status" value="1"/>
</dbReference>
<dbReference type="Gene3D" id="2.40.128.600">
    <property type="match status" value="1"/>
</dbReference>
<dbReference type="Pfam" id="PF00144">
    <property type="entry name" value="Beta-lactamase"/>
    <property type="match status" value="1"/>
</dbReference>
<feature type="chain" id="PRO_5046650773" evidence="1">
    <location>
        <begin position="27"/>
        <end position="523"/>
    </location>
</feature>
<keyword evidence="1" id="KW-0732">Signal</keyword>
<keyword evidence="5" id="KW-1185">Reference proteome</keyword>
<evidence type="ECO:0000313" key="4">
    <source>
        <dbReference type="EMBL" id="CAH0996792.1"/>
    </source>
</evidence>
<evidence type="ECO:0000256" key="1">
    <source>
        <dbReference type="SAM" id="SignalP"/>
    </source>
</evidence>
<dbReference type="SUPFAM" id="SSF56601">
    <property type="entry name" value="beta-lactamase/transpeptidase-like"/>
    <property type="match status" value="1"/>
</dbReference>
<sequence>MKQLNTFFKTTLSLFILTLSVFSSQAQTITSTEIDALVERTLKTFDVPGIAVAVIKDDKVIHAKGYGVRSLKTMQKVDENTLFGVASNSKAYTAAALGMLVDEKKLKWDDKVTDYIPEFKMYNPFVTEEFTIKDLLTHRSGLGLGAGDLMMWPDSSNFTKADIIHNLRFLKPVSSFRTKYDYDNNLYIIAGEVVARVAGISWEEFIETRIMQVLGMNKSAASLSRLKDKSNVIDPHAPVNGKVQAIGIDWSETANAAGGIYSSVSDMSKWVIAQINGGKYGDGSKRLFSNEVHEEMWSPQTIIPVRGSTPYNTHFSSYGLGWFLSDVKGYKQVTHTGGLAGIVTQVTILPELKLGIIVFTNQQVGAAFTAITNTIKDSYLGMPKVDRVAEYHARVVAGNENAKKITDQIWAAIDAQQKNSTKIDLNQFVGVFRDAWFGDVTISLKNGKLMFDSKRSPRLSGEMLYYKGNTFVAKWKDRSLDADAFVKFNLDTEGKASGITMEAISPLTDFSFDFQDLEFHVVK</sequence>
<keyword evidence="4" id="KW-0031">Aminopeptidase</keyword>
<name>A0ABN8EUT1_9BACT</name>
<evidence type="ECO:0000313" key="5">
    <source>
        <dbReference type="Proteomes" id="UP000837932"/>
    </source>
</evidence>
<protein>
    <submittedName>
        <fullName evidence="4">D-aminopeptidase</fullName>
        <ecNumber evidence="4">3.4.11.19</ecNumber>
    </submittedName>
</protein>
<keyword evidence="4" id="KW-0645">Protease</keyword>
<evidence type="ECO:0000259" key="2">
    <source>
        <dbReference type="Pfam" id="PF00144"/>
    </source>
</evidence>
<reference evidence="4" key="1">
    <citation type="submission" date="2021-12" db="EMBL/GenBank/DDBJ databases">
        <authorList>
            <person name="Rodrigo-Torres L."/>
            <person name="Arahal R. D."/>
            <person name="Lucena T."/>
        </authorList>
    </citation>
    <scope>NUCLEOTIDE SEQUENCE</scope>
    <source>
        <strain evidence="4">CECT 8858</strain>
    </source>
</reference>
<feature type="domain" description="Beta-lactamase-related" evidence="2">
    <location>
        <begin position="35"/>
        <end position="370"/>
    </location>
</feature>
<organism evidence="4 5">
    <name type="scientific">Emticicia aquatica</name>
    <dbReference type="NCBI Taxonomy" id="1681835"/>
    <lineage>
        <taxon>Bacteria</taxon>
        <taxon>Pseudomonadati</taxon>
        <taxon>Bacteroidota</taxon>
        <taxon>Cytophagia</taxon>
        <taxon>Cytophagales</taxon>
        <taxon>Leadbetterellaceae</taxon>
        <taxon>Emticicia</taxon>
    </lineage>
</organism>
<dbReference type="GO" id="GO:0004177">
    <property type="term" value="F:aminopeptidase activity"/>
    <property type="evidence" value="ECO:0007669"/>
    <property type="project" value="UniProtKB-KW"/>
</dbReference>
<dbReference type="EMBL" id="CAKLPY010000002">
    <property type="protein sequence ID" value="CAH0996792.1"/>
    <property type="molecule type" value="Genomic_DNA"/>
</dbReference>
<dbReference type="InterPro" id="IPR050491">
    <property type="entry name" value="AmpC-like"/>
</dbReference>
<feature type="signal peptide" evidence="1">
    <location>
        <begin position="1"/>
        <end position="26"/>
    </location>
</feature>
<accession>A0ABN8EUT1</accession>
<comment type="caution">
    <text evidence="4">The sequence shown here is derived from an EMBL/GenBank/DDBJ whole genome shotgun (WGS) entry which is preliminary data.</text>
</comment>
<gene>
    <name evidence="4" type="primary">dap_2</name>
    <name evidence="4" type="ORF">EMA8858_02927</name>
</gene>
<dbReference type="Pfam" id="PF11954">
    <property type="entry name" value="DUF3471"/>
    <property type="match status" value="1"/>
</dbReference>
<proteinExistence type="predicted"/>
<feature type="domain" description="Peptidase S12 Pab87-related C-terminal" evidence="3">
    <location>
        <begin position="424"/>
        <end position="519"/>
    </location>
</feature>
<dbReference type="RefSeq" id="WP_238807342.1">
    <property type="nucleotide sequence ID" value="NZ_CAKLPY010000002.1"/>
</dbReference>
<dbReference type="InterPro" id="IPR021860">
    <property type="entry name" value="Peptidase_S12_Pab87-rel_C"/>
</dbReference>
<dbReference type="Gene3D" id="3.40.710.10">
    <property type="entry name" value="DD-peptidase/beta-lactamase superfamily"/>
    <property type="match status" value="1"/>
</dbReference>
<dbReference type="PANTHER" id="PTHR46825:SF15">
    <property type="entry name" value="BETA-LACTAMASE-RELATED DOMAIN-CONTAINING PROTEIN"/>
    <property type="match status" value="1"/>
</dbReference>
<dbReference type="Proteomes" id="UP000837932">
    <property type="component" value="Unassembled WGS sequence"/>
</dbReference>
<evidence type="ECO:0000259" key="3">
    <source>
        <dbReference type="Pfam" id="PF11954"/>
    </source>
</evidence>
<dbReference type="InterPro" id="IPR012338">
    <property type="entry name" value="Beta-lactam/transpept-like"/>
</dbReference>